<feature type="transmembrane region" description="Helical" evidence="7">
    <location>
        <begin position="149"/>
        <end position="170"/>
    </location>
</feature>
<gene>
    <name evidence="8" type="ORF">DM860_000732</name>
</gene>
<dbReference type="EMBL" id="NQVE01000215">
    <property type="protein sequence ID" value="RAL38038.1"/>
    <property type="molecule type" value="Genomic_DNA"/>
</dbReference>
<dbReference type="PANTHER" id="PTHR33510:SF9">
    <property type="entry name" value="HIT-TYPE ZINC FINGER FAMILY PROTEIN-RELATED"/>
    <property type="match status" value="1"/>
</dbReference>
<evidence type="ECO:0000256" key="4">
    <source>
        <dbReference type="ARBA" id="ARBA00022780"/>
    </source>
</evidence>
<evidence type="ECO:0000256" key="6">
    <source>
        <dbReference type="ARBA" id="ARBA00023136"/>
    </source>
</evidence>
<dbReference type="GO" id="GO:0009706">
    <property type="term" value="C:chloroplast inner membrane"/>
    <property type="evidence" value="ECO:0007669"/>
    <property type="project" value="UniProtKB-SubCell"/>
</dbReference>
<proteinExistence type="inferred from homology"/>
<evidence type="ECO:0000256" key="2">
    <source>
        <dbReference type="ARBA" id="ARBA00009596"/>
    </source>
</evidence>
<dbReference type="AlphaFoldDB" id="A0A328D049"/>
<comment type="similarity">
    <text evidence="2 7">Belongs to the Tic20 family.</text>
</comment>
<reference evidence="8 9" key="1">
    <citation type="submission" date="2018-06" db="EMBL/GenBank/DDBJ databases">
        <title>The Genome of Cuscuta australis (Dodder) Provides Insight into the Evolution of Plant Parasitism.</title>
        <authorList>
            <person name="Liu H."/>
        </authorList>
    </citation>
    <scope>NUCLEOTIDE SEQUENCE [LARGE SCALE GENOMIC DNA]</scope>
    <source>
        <strain evidence="9">cv. Yunnan</strain>
        <tissue evidence="8">Vines</tissue>
    </source>
</reference>
<dbReference type="InterPro" id="IPR005691">
    <property type="entry name" value="Tic20"/>
</dbReference>
<evidence type="ECO:0000256" key="5">
    <source>
        <dbReference type="ARBA" id="ARBA00022989"/>
    </source>
</evidence>
<keyword evidence="3 7" id="KW-0812">Transmembrane</keyword>
<keyword evidence="7" id="KW-0934">Plastid</keyword>
<dbReference type="Pfam" id="PF16166">
    <property type="entry name" value="TIC20"/>
    <property type="match status" value="1"/>
</dbReference>
<evidence type="ECO:0000256" key="1">
    <source>
        <dbReference type="ARBA" id="ARBA00004478"/>
    </source>
</evidence>
<comment type="caution">
    <text evidence="8">The sequence shown here is derived from an EMBL/GenBank/DDBJ whole genome shotgun (WGS) entry which is preliminary data.</text>
</comment>
<feature type="transmembrane region" description="Helical" evidence="7">
    <location>
        <begin position="197"/>
        <end position="214"/>
    </location>
</feature>
<organism evidence="8 9">
    <name type="scientific">Cuscuta australis</name>
    <dbReference type="NCBI Taxonomy" id="267555"/>
    <lineage>
        <taxon>Eukaryota</taxon>
        <taxon>Viridiplantae</taxon>
        <taxon>Streptophyta</taxon>
        <taxon>Embryophyta</taxon>
        <taxon>Tracheophyta</taxon>
        <taxon>Spermatophyta</taxon>
        <taxon>Magnoliopsida</taxon>
        <taxon>eudicotyledons</taxon>
        <taxon>Gunneridae</taxon>
        <taxon>Pentapetalae</taxon>
        <taxon>asterids</taxon>
        <taxon>lamiids</taxon>
        <taxon>Solanales</taxon>
        <taxon>Convolvulaceae</taxon>
        <taxon>Cuscuteae</taxon>
        <taxon>Cuscuta</taxon>
        <taxon>Cuscuta subgen. Grammica</taxon>
        <taxon>Cuscuta sect. Cleistogrammica</taxon>
    </lineage>
</organism>
<evidence type="ECO:0000256" key="7">
    <source>
        <dbReference type="RuleBase" id="RU367003"/>
    </source>
</evidence>
<comment type="subcellular location">
    <subcellularLocation>
        <location evidence="1">Plastid</location>
        <location evidence="1">Chloroplast inner membrane</location>
        <topology evidence="1">Multi-pass membrane protein</topology>
    </subcellularLocation>
    <subcellularLocation>
        <location evidence="7">Plastid</location>
        <location evidence="7">Chloroplast membrane</location>
        <topology evidence="7">Multi-pass membrane protein</topology>
    </subcellularLocation>
</comment>
<dbReference type="PANTHER" id="PTHR33510">
    <property type="entry name" value="PROTEIN TIC 20-II, CHLOROPLASTIC"/>
    <property type="match status" value="1"/>
</dbReference>
<keyword evidence="5 7" id="KW-1133">Transmembrane helix</keyword>
<keyword evidence="9" id="KW-1185">Reference proteome</keyword>
<keyword evidence="7" id="KW-0150">Chloroplast</keyword>
<evidence type="ECO:0000313" key="8">
    <source>
        <dbReference type="EMBL" id="RAL38038.1"/>
    </source>
</evidence>
<evidence type="ECO:0000256" key="3">
    <source>
        <dbReference type="ARBA" id="ARBA00022692"/>
    </source>
</evidence>
<accession>A0A328D049</accession>
<evidence type="ECO:0000313" key="9">
    <source>
        <dbReference type="Proteomes" id="UP000249390"/>
    </source>
</evidence>
<feature type="transmembrane region" description="Helical" evidence="7">
    <location>
        <begin position="226"/>
        <end position="247"/>
    </location>
</feature>
<dbReference type="Proteomes" id="UP000249390">
    <property type="component" value="Unassembled WGS sequence"/>
</dbReference>
<comment type="function">
    <text evidence="7">Involved in protein precursor import into chloroplasts.</text>
</comment>
<keyword evidence="4" id="KW-1001">Plastid inner membrane</keyword>
<name>A0A328D049_9ASTE</name>
<keyword evidence="6 7" id="KW-0472">Membrane</keyword>
<protein>
    <recommendedName>
        <fullName evidence="7">Protein TIC 20</fullName>
    </recommendedName>
</protein>
<feature type="transmembrane region" description="Helical" evidence="7">
    <location>
        <begin position="259"/>
        <end position="277"/>
    </location>
</feature>
<sequence length="303" mass="34718">MKGLDMMLNGSCLASGVSYRPCMSGNAQPYNSPSLCIASPLSRVAISSIRGPLKSCSYRGVSSASSLPLHLRNKAYSRAELKLPREPHFPLSSIKAFNDVTYDDALSLYSSKLTFLCATLRSPRQEQFSLTTRAFKDASYLKIDEKPKWWWRTLACLPYLMPLHLTWYFAGESFHLRPLVEKSNFLSNPYNNFLRRLPTWLMMAYTFTACFYVVKKKEWPHFFRFHVIMAILLENWMHIIIVVYGWLPPFVHWGNNIGTHIWAAVTVGFLMMILQCLKCTLSGKYVDIPLASDAADFHLKGLY</sequence>